<name>A0A0J9CC33_9FIRM</name>
<dbReference type="Proteomes" id="UP000037392">
    <property type="component" value="Unassembled WGS sequence"/>
</dbReference>
<gene>
    <name evidence="1" type="ORF">HMPREF9470_01222</name>
</gene>
<dbReference type="OrthoDB" id="3650427at2"/>
<dbReference type="RefSeq" id="WP_048929420.1">
    <property type="nucleotide sequence ID" value="NZ_KQ235876.1"/>
</dbReference>
<organism evidence="1 2">
    <name type="scientific">[Clostridium] citroniae WAL-19142</name>
    <dbReference type="NCBI Taxonomy" id="742734"/>
    <lineage>
        <taxon>Bacteria</taxon>
        <taxon>Bacillati</taxon>
        <taxon>Bacillota</taxon>
        <taxon>Clostridia</taxon>
        <taxon>Lachnospirales</taxon>
        <taxon>Lachnospiraceae</taxon>
        <taxon>Enterocloster</taxon>
    </lineage>
</organism>
<accession>A0A0J9CC33</accession>
<comment type="caution">
    <text evidence="1">The sequence shown here is derived from an EMBL/GenBank/DDBJ whole genome shotgun (WGS) entry which is preliminary data.</text>
</comment>
<proteinExistence type="predicted"/>
<reference evidence="1 2" key="1">
    <citation type="submission" date="2011-04" db="EMBL/GenBank/DDBJ databases">
        <title>The Genome Sequence of Clostridium citroniae WAL-19142.</title>
        <authorList>
            <consortium name="The Broad Institute Genome Sequencing Platform"/>
            <person name="Earl A."/>
            <person name="Ward D."/>
            <person name="Feldgarden M."/>
            <person name="Gevers D."/>
            <person name="Warren Y.A."/>
            <person name="Tyrrell K.L."/>
            <person name="Citron D.M."/>
            <person name="Goldstein E.J."/>
            <person name="Daigneault M."/>
            <person name="Allen-Vercoe E."/>
            <person name="Young S.K."/>
            <person name="Zeng Q."/>
            <person name="Gargeya S."/>
            <person name="Fitzgerald M."/>
            <person name="Haas B."/>
            <person name="Abouelleil A."/>
            <person name="Alvarado L."/>
            <person name="Arachchi H.M."/>
            <person name="Berlin A."/>
            <person name="Brown A."/>
            <person name="Chapman S.B."/>
            <person name="Chen Z."/>
            <person name="Dunbar C."/>
            <person name="Freedman E."/>
            <person name="Gearin G."/>
            <person name="Gellesch M."/>
            <person name="Goldberg J."/>
            <person name="Griggs A."/>
            <person name="Gujja S."/>
            <person name="Heilman E.R."/>
            <person name="Heiman D."/>
            <person name="Howarth C."/>
            <person name="Larson L."/>
            <person name="Lui A."/>
            <person name="MacDonald P.J."/>
            <person name="Mehta T."/>
            <person name="Montmayeur A."/>
            <person name="Murphy C."/>
            <person name="Neiman D."/>
            <person name="Pearson M."/>
            <person name="Priest M."/>
            <person name="Roberts A."/>
            <person name="Saif S."/>
            <person name="Shea T."/>
            <person name="Shenoy N."/>
            <person name="Sisk P."/>
            <person name="Stolte C."/>
            <person name="Sykes S."/>
            <person name="White J."/>
            <person name="Yandava C."/>
            <person name="Wortman J."/>
            <person name="Nusbaum C."/>
            <person name="Birren B."/>
        </authorList>
    </citation>
    <scope>NUCLEOTIDE SEQUENCE [LARGE SCALE GENOMIC DNA]</scope>
    <source>
        <strain evidence="1 2">WAL-19142</strain>
    </source>
</reference>
<dbReference type="PATRIC" id="fig|742734.4.peg.1315"/>
<dbReference type="AlphaFoldDB" id="A0A0J9CC33"/>
<sequence>MENVILQPASDKKAKKHFHDTVLNPVELDIMKEYIDDPLYERIKNLYPDGKVYVWGITNGKQNAKKTEWKKIKPGDICVFTQDKKIFKSAVITLTFANKELAARLWGVDMNGETWENIYLVDELINLDISYETFNEIIGYKHNYIIQGFRYLNDEKSEKILSELDLHSTRIMEDISKEEYDSEIEKLMDKDHLDRPVSSTSRVEQAYLRKVLFDGKTEYRCGICGNVYPIDLLITAHIKKRADCSKEERLDAAHIAMPMCKFGCDDLYEKGYLLVEKGVIKANKRKQMTKYVEEYINKIKDKECEYWTDDTKKYFEAHNKTFIDQDSKI</sequence>
<dbReference type="EMBL" id="ADLK01000008">
    <property type="protein sequence ID" value="KMW22687.1"/>
    <property type="molecule type" value="Genomic_DNA"/>
</dbReference>
<dbReference type="GeneID" id="93164668"/>
<evidence type="ECO:0000313" key="1">
    <source>
        <dbReference type="EMBL" id="KMW22687.1"/>
    </source>
</evidence>
<evidence type="ECO:0000313" key="2">
    <source>
        <dbReference type="Proteomes" id="UP000037392"/>
    </source>
</evidence>
<evidence type="ECO:0008006" key="3">
    <source>
        <dbReference type="Google" id="ProtNLM"/>
    </source>
</evidence>
<protein>
    <recommendedName>
        <fullName evidence="3">HNH nuclease domain-containing protein</fullName>
    </recommendedName>
</protein>